<evidence type="ECO:0000313" key="2">
    <source>
        <dbReference type="EMBL" id="OSJ16780.1"/>
    </source>
</evidence>
<dbReference type="OrthoDB" id="8247832at2"/>
<keyword evidence="1" id="KW-0472">Membrane</keyword>
<keyword evidence="1" id="KW-1133">Transmembrane helix</keyword>
<evidence type="ECO:0000313" key="3">
    <source>
        <dbReference type="Proteomes" id="UP000193553"/>
    </source>
</evidence>
<dbReference type="EMBL" id="NAFI01000147">
    <property type="protein sequence ID" value="OSJ16780.1"/>
    <property type="molecule type" value="Genomic_DNA"/>
</dbReference>
<reference evidence="2 3" key="1">
    <citation type="submission" date="2017-03" db="EMBL/GenBank/DDBJ databases">
        <title>Whole genome sequences of fourteen strains of Bradyrhizobium canariense and one strain of Bradyrhizobium japonicum isolated from Lupinus (Papilionoideae: Genisteae) species in Algeria.</title>
        <authorList>
            <person name="Crovadore J."/>
            <person name="Chekireb D."/>
            <person name="Brachmann A."/>
            <person name="Chablais R."/>
            <person name="Cochard B."/>
            <person name="Lefort F."/>
        </authorList>
    </citation>
    <scope>NUCLEOTIDE SEQUENCE [LARGE SCALE GENOMIC DNA]</scope>
    <source>
        <strain evidence="2 3">UBMA195</strain>
    </source>
</reference>
<dbReference type="AlphaFoldDB" id="A0A1X3G3W8"/>
<evidence type="ECO:0000256" key="1">
    <source>
        <dbReference type="SAM" id="Phobius"/>
    </source>
</evidence>
<proteinExistence type="predicted"/>
<keyword evidence="1" id="KW-0812">Transmembrane</keyword>
<name>A0A1X3G3W8_9BRAD</name>
<dbReference type="RefSeq" id="WP_085349860.1">
    <property type="nucleotide sequence ID" value="NZ_NAEX01000170.1"/>
</dbReference>
<comment type="caution">
    <text evidence="2">The sequence shown here is derived from an EMBL/GenBank/DDBJ whole genome shotgun (WGS) entry which is preliminary data.</text>
</comment>
<organism evidence="2 3">
    <name type="scientific">Bradyrhizobium canariense</name>
    <dbReference type="NCBI Taxonomy" id="255045"/>
    <lineage>
        <taxon>Bacteria</taxon>
        <taxon>Pseudomonadati</taxon>
        <taxon>Pseudomonadota</taxon>
        <taxon>Alphaproteobacteria</taxon>
        <taxon>Hyphomicrobiales</taxon>
        <taxon>Nitrobacteraceae</taxon>
        <taxon>Bradyrhizobium</taxon>
    </lineage>
</organism>
<accession>A0A1X3G3W8</accession>
<feature type="transmembrane region" description="Helical" evidence="1">
    <location>
        <begin position="93"/>
        <end position="115"/>
    </location>
</feature>
<gene>
    <name evidence="2" type="ORF">BSZ18_05425</name>
</gene>
<sequence length="121" mass="13632">MTERPKAFPYRECTWHVSDEQSRQWLAVLEKMGAANVRARLAQTDAASAGAIAIGTTPVMTIGFAQEWLNWKDNQKSEADIERHERQIWWTRTAAIAASVAALSALFGWIWTIFIRGNNGL</sequence>
<dbReference type="Proteomes" id="UP000193553">
    <property type="component" value="Unassembled WGS sequence"/>
</dbReference>
<protein>
    <submittedName>
        <fullName evidence="2">Uncharacterized protein</fullName>
    </submittedName>
</protein>